<dbReference type="CDD" id="cd20716">
    <property type="entry name" value="cyt_P460_fam"/>
    <property type="match status" value="1"/>
</dbReference>
<dbReference type="EMBL" id="JAUSVX010000001">
    <property type="protein sequence ID" value="MDQ0467962.1"/>
    <property type="molecule type" value="Genomic_DNA"/>
</dbReference>
<keyword evidence="3" id="KW-1185">Reference proteome</keyword>
<evidence type="ECO:0000313" key="3">
    <source>
        <dbReference type="Proteomes" id="UP001242480"/>
    </source>
</evidence>
<feature type="signal peptide" evidence="1">
    <location>
        <begin position="1"/>
        <end position="21"/>
    </location>
</feature>
<dbReference type="InterPro" id="IPR038142">
    <property type="entry name" value="Cytochrome_P460_sp"/>
</dbReference>
<evidence type="ECO:0008006" key="4">
    <source>
        <dbReference type="Google" id="ProtNLM"/>
    </source>
</evidence>
<comment type="caution">
    <text evidence="2">The sequence shown here is derived from an EMBL/GenBank/DDBJ whole genome shotgun (WGS) entry which is preliminary data.</text>
</comment>
<protein>
    <recommendedName>
        <fullName evidence="4">Cytochrome P460 domain-containing protein</fullName>
    </recommendedName>
</protein>
<evidence type="ECO:0000256" key="1">
    <source>
        <dbReference type="SAM" id="SignalP"/>
    </source>
</evidence>
<name>A0ABU0J122_9HYPH</name>
<dbReference type="Proteomes" id="UP001242480">
    <property type="component" value="Unassembled WGS sequence"/>
</dbReference>
<dbReference type="RefSeq" id="WP_307268374.1">
    <property type="nucleotide sequence ID" value="NZ_JAUSVX010000001.1"/>
</dbReference>
<reference evidence="2 3" key="1">
    <citation type="submission" date="2023-07" db="EMBL/GenBank/DDBJ databases">
        <title>Genomic Encyclopedia of Type Strains, Phase IV (KMG-IV): sequencing the most valuable type-strain genomes for metagenomic binning, comparative biology and taxonomic classification.</title>
        <authorList>
            <person name="Goeker M."/>
        </authorList>
    </citation>
    <scope>NUCLEOTIDE SEQUENCE [LARGE SCALE GENOMIC DNA]</scope>
    <source>
        <strain evidence="2 3">DSM 19619</strain>
    </source>
</reference>
<organism evidence="2 3">
    <name type="scientific">Labrys wisconsinensis</name>
    <dbReference type="NCBI Taxonomy" id="425677"/>
    <lineage>
        <taxon>Bacteria</taxon>
        <taxon>Pseudomonadati</taxon>
        <taxon>Pseudomonadota</taxon>
        <taxon>Alphaproteobacteria</taxon>
        <taxon>Hyphomicrobiales</taxon>
        <taxon>Xanthobacteraceae</taxon>
        <taxon>Labrys</taxon>
    </lineage>
</organism>
<accession>A0ABU0J122</accession>
<dbReference type="Gene3D" id="3.50.70.20">
    <property type="entry name" value="Cytochrome P460"/>
    <property type="match status" value="1"/>
</dbReference>
<gene>
    <name evidence="2" type="ORF">QO011_000957</name>
</gene>
<sequence>MIRARRLVLALAALAGAPALAAGALQDEEPPLADLGRPLVHYATIARNDGAFRRLWIDEASLARARRGEPLPDGTTIAMETFYGPQNRATVFTKLKQGSAWLYGSFEPGQPDWTGLKAKTVCHACHIDAAEDLTFTLPVLAKFGETRSVARLLCDQPGRVPCDATFYDHAGAP</sequence>
<evidence type="ECO:0000313" key="2">
    <source>
        <dbReference type="EMBL" id="MDQ0467962.1"/>
    </source>
</evidence>
<feature type="chain" id="PRO_5046038618" description="Cytochrome P460 domain-containing protein" evidence="1">
    <location>
        <begin position="22"/>
        <end position="173"/>
    </location>
</feature>
<keyword evidence="1" id="KW-0732">Signal</keyword>
<proteinExistence type="predicted"/>